<dbReference type="AlphaFoldDB" id="A0A1I6DSX1"/>
<organism evidence="2 3">
    <name type="scientific">Desulfoscipio geothermicus DSM 3669</name>
    <dbReference type="NCBI Taxonomy" id="1121426"/>
    <lineage>
        <taxon>Bacteria</taxon>
        <taxon>Bacillati</taxon>
        <taxon>Bacillota</taxon>
        <taxon>Clostridia</taxon>
        <taxon>Eubacteriales</taxon>
        <taxon>Desulfallaceae</taxon>
        <taxon>Desulfoscipio</taxon>
    </lineage>
</organism>
<evidence type="ECO:0000259" key="1">
    <source>
        <dbReference type="PROSITE" id="PS51554"/>
    </source>
</evidence>
<evidence type="ECO:0000313" key="2">
    <source>
        <dbReference type="EMBL" id="SFR08545.1"/>
    </source>
</evidence>
<dbReference type="RefSeq" id="WP_114340123.1">
    <property type="nucleotide sequence ID" value="NZ_FOYM01000017.1"/>
</dbReference>
<dbReference type="Proteomes" id="UP000199584">
    <property type="component" value="Unassembled WGS sequence"/>
</dbReference>
<dbReference type="Pfam" id="PF13186">
    <property type="entry name" value="SPASM"/>
    <property type="match status" value="1"/>
</dbReference>
<dbReference type="Pfam" id="PF02901">
    <property type="entry name" value="PFL-like"/>
    <property type="match status" value="1"/>
</dbReference>
<feature type="domain" description="PFL" evidence="1">
    <location>
        <begin position="34"/>
        <end position="198"/>
    </location>
</feature>
<name>A0A1I6DSX1_9FIRM</name>
<dbReference type="Gene3D" id="3.20.70.20">
    <property type="match status" value="1"/>
</dbReference>
<dbReference type="OrthoDB" id="9810775at2"/>
<dbReference type="InterPro" id="IPR004184">
    <property type="entry name" value="PFL_dom"/>
</dbReference>
<dbReference type="CDD" id="cd21121">
    <property type="entry name" value="SPASM_Cmo-like"/>
    <property type="match status" value="1"/>
</dbReference>
<proteinExistence type="predicted"/>
<gene>
    <name evidence="2" type="ORF">SAMN05660706_1171</name>
</gene>
<evidence type="ECO:0000313" key="3">
    <source>
        <dbReference type="Proteomes" id="UP000199584"/>
    </source>
</evidence>
<protein>
    <submittedName>
        <fullName evidence="2">Radical SAM additional 4Fe4S-binding SPASM domain-containing protein</fullName>
    </submittedName>
</protein>
<sequence>MQAAVKVLTPQEERIIKGQLTEELTTEEGRNQRKRVNKLLANFRSRPPRVNIERALLFTESFKETESMPMVLRWAKAMENILNKIKFVEDKAMVVNHMGFVSPCYALMHSYNCYIYGRIKEMYPFYLGNVTEKKLDQIWTEPIYINFRLAVNNFHFPSCTDCKFLDGCSYVDNNDGDCWGNSPSCAECLWSRQLVLCP</sequence>
<dbReference type="GO" id="GO:0003824">
    <property type="term" value="F:catalytic activity"/>
    <property type="evidence" value="ECO:0007669"/>
    <property type="project" value="InterPro"/>
</dbReference>
<dbReference type="InterPro" id="IPR023885">
    <property type="entry name" value="4Fe4S-binding_SPASM_dom"/>
</dbReference>
<dbReference type="STRING" id="39060.SAMN05660706_1171"/>
<dbReference type="SUPFAM" id="SSF51998">
    <property type="entry name" value="PFL-like glycyl radical enzymes"/>
    <property type="match status" value="1"/>
</dbReference>
<keyword evidence="3" id="KW-1185">Reference proteome</keyword>
<dbReference type="EMBL" id="FOYM01000017">
    <property type="protein sequence ID" value="SFR08545.1"/>
    <property type="molecule type" value="Genomic_DNA"/>
</dbReference>
<reference evidence="3" key="1">
    <citation type="submission" date="2016-10" db="EMBL/GenBank/DDBJ databases">
        <authorList>
            <person name="Varghese N."/>
            <person name="Submissions S."/>
        </authorList>
    </citation>
    <scope>NUCLEOTIDE SEQUENCE [LARGE SCALE GENOMIC DNA]</scope>
    <source>
        <strain evidence="3">DSM 3669</strain>
    </source>
</reference>
<accession>A0A1I6DSX1</accession>
<dbReference type="PROSITE" id="PS51554">
    <property type="entry name" value="PFL"/>
    <property type="match status" value="1"/>
</dbReference>